<feature type="signal peptide" evidence="1">
    <location>
        <begin position="1"/>
        <end position="24"/>
    </location>
</feature>
<reference evidence="3 4" key="1">
    <citation type="submission" date="2024-02" db="EMBL/GenBank/DDBJ databases">
        <title>Chromosome-scale genome assembly of the rough periwinkle Littorina saxatilis.</title>
        <authorList>
            <person name="De Jode A."/>
            <person name="Faria R."/>
            <person name="Formenti G."/>
            <person name="Sims Y."/>
            <person name="Smith T.P."/>
            <person name="Tracey A."/>
            <person name="Wood J.M.D."/>
            <person name="Zagrodzka Z.B."/>
            <person name="Johannesson K."/>
            <person name="Butlin R.K."/>
            <person name="Leder E.H."/>
        </authorList>
    </citation>
    <scope>NUCLEOTIDE SEQUENCE [LARGE SCALE GENOMIC DNA]</scope>
    <source>
        <strain evidence="3">Snail1</strain>
        <tissue evidence="3">Muscle</tissue>
    </source>
</reference>
<accession>A0AAN9AY24</accession>
<dbReference type="InterPro" id="IPR014716">
    <property type="entry name" value="Fibrinogen_a/b/g_C_1"/>
</dbReference>
<gene>
    <name evidence="3" type="ORF">V1264_006735</name>
</gene>
<evidence type="ECO:0000256" key="1">
    <source>
        <dbReference type="SAM" id="SignalP"/>
    </source>
</evidence>
<dbReference type="Pfam" id="PF00147">
    <property type="entry name" value="Fibrinogen_C"/>
    <property type="match status" value="1"/>
</dbReference>
<dbReference type="InterPro" id="IPR036056">
    <property type="entry name" value="Fibrinogen-like_C"/>
</dbReference>
<evidence type="ECO:0000259" key="2">
    <source>
        <dbReference type="PROSITE" id="PS51406"/>
    </source>
</evidence>
<dbReference type="PROSITE" id="PS51406">
    <property type="entry name" value="FIBRINOGEN_C_2"/>
    <property type="match status" value="1"/>
</dbReference>
<feature type="domain" description="Fibrinogen C-terminal" evidence="2">
    <location>
        <begin position="173"/>
        <end position="352"/>
    </location>
</feature>
<dbReference type="SUPFAM" id="SSF56496">
    <property type="entry name" value="Fibrinogen C-terminal domain-like"/>
    <property type="match status" value="1"/>
</dbReference>
<dbReference type="Gene3D" id="3.90.215.10">
    <property type="entry name" value="Gamma Fibrinogen, chain A, domain 1"/>
    <property type="match status" value="1"/>
</dbReference>
<evidence type="ECO:0000313" key="3">
    <source>
        <dbReference type="EMBL" id="KAK7095308.1"/>
    </source>
</evidence>
<name>A0AAN9AY24_9CAEN</name>
<dbReference type="SMART" id="SM00186">
    <property type="entry name" value="FBG"/>
    <property type="match status" value="1"/>
</dbReference>
<dbReference type="InterPro" id="IPR050373">
    <property type="entry name" value="Fibrinogen_C-term_domain"/>
</dbReference>
<dbReference type="GO" id="GO:0005615">
    <property type="term" value="C:extracellular space"/>
    <property type="evidence" value="ECO:0007669"/>
    <property type="project" value="TreeGrafter"/>
</dbReference>
<dbReference type="PANTHER" id="PTHR19143">
    <property type="entry name" value="FIBRINOGEN/TENASCIN/ANGIOPOEITIN"/>
    <property type="match status" value="1"/>
</dbReference>
<proteinExistence type="predicted"/>
<keyword evidence="4" id="KW-1185">Reference proteome</keyword>
<comment type="caution">
    <text evidence="3">The sequence shown here is derived from an EMBL/GenBank/DDBJ whole genome shotgun (WGS) entry which is preliminary data.</text>
</comment>
<dbReference type="AlphaFoldDB" id="A0AAN9AY24"/>
<evidence type="ECO:0000313" key="4">
    <source>
        <dbReference type="Proteomes" id="UP001374579"/>
    </source>
</evidence>
<organism evidence="3 4">
    <name type="scientific">Littorina saxatilis</name>
    <dbReference type="NCBI Taxonomy" id="31220"/>
    <lineage>
        <taxon>Eukaryota</taxon>
        <taxon>Metazoa</taxon>
        <taxon>Spiralia</taxon>
        <taxon>Lophotrochozoa</taxon>
        <taxon>Mollusca</taxon>
        <taxon>Gastropoda</taxon>
        <taxon>Caenogastropoda</taxon>
        <taxon>Littorinimorpha</taxon>
        <taxon>Littorinoidea</taxon>
        <taxon>Littorinidae</taxon>
        <taxon>Littorina</taxon>
    </lineage>
</organism>
<dbReference type="InterPro" id="IPR002181">
    <property type="entry name" value="Fibrinogen_a/b/g_C_dom"/>
</dbReference>
<sequence length="391" mass="42326">MGKTVVLMLLQSLLWTTVWELSIALELNNNRREHIYSGCPRVSTLAGQVLDSGHVRSSLACFSWCSSTEGCAGATVCSEERVGLNGKEANCTLFADLGVDGCGEVIDAEDPGRCFSARKQTMEIKTEAEVGITTEAEVGITTEAEVETTTSICQNGGHLNGRQCVCTSQYGGLTCERLIRDCSEPYNRGFKSPDHDGVYSILPVGAPSPFQVKCVLAWGGATYPFTKTSMSMPNTWSALKNGFGDNLTLTPTSKNYFVGLDNLHYLTAQGYYSMQFRMTNPGVCAVFYDPVVIGNESSSYRLTNSNFFTEPGQPSAEDLFESAQAPIRISTSDRNNGCTQASATAGWYDVNCVRFSPFADVIQWPTDGGVLNFSEVKFVLVRLGDVVDGSG</sequence>
<dbReference type="Proteomes" id="UP001374579">
    <property type="component" value="Unassembled WGS sequence"/>
</dbReference>
<protein>
    <recommendedName>
        <fullName evidence="2">Fibrinogen C-terminal domain-containing protein</fullName>
    </recommendedName>
</protein>
<feature type="chain" id="PRO_5042906935" description="Fibrinogen C-terminal domain-containing protein" evidence="1">
    <location>
        <begin position="25"/>
        <end position="391"/>
    </location>
</feature>
<keyword evidence="1" id="KW-0732">Signal</keyword>
<dbReference type="EMBL" id="JBAMIC010000018">
    <property type="protein sequence ID" value="KAK7095308.1"/>
    <property type="molecule type" value="Genomic_DNA"/>
</dbReference>